<dbReference type="EC" id="2.7.7.18" evidence="11"/>
<feature type="domain" description="Cytidyltransferase-like" evidence="12">
    <location>
        <begin position="17"/>
        <end position="199"/>
    </location>
</feature>
<keyword evidence="5 11" id="KW-0808">Transferase</keyword>
<reference evidence="13 14" key="1">
    <citation type="submission" date="2018-10" db="EMBL/GenBank/DDBJ databases">
        <title>Robbsia sp. DHC34, isolated from soil.</title>
        <authorList>
            <person name="Gao Z.-H."/>
            <person name="Qiu L.-H."/>
        </authorList>
    </citation>
    <scope>NUCLEOTIDE SEQUENCE [LARGE SCALE GENOMIC DNA]</scope>
    <source>
        <strain evidence="13 14">DHC34</strain>
    </source>
</reference>
<evidence type="ECO:0000256" key="5">
    <source>
        <dbReference type="ARBA" id="ARBA00022679"/>
    </source>
</evidence>
<dbReference type="PANTHER" id="PTHR39321:SF3">
    <property type="entry name" value="PHOSPHOPANTETHEINE ADENYLYLTRANSFERASE"/>
    <property type="match status" value="1"/>
</dbReference>
<dbReference type="SUPFAM" id="SSF52374">
    <property type="entry name" value="Nucleotidylyl transferase"/>
    <property type="match status" value="1"/>
</dbReference>
<dbReference type="InterPro" id="IPR005248">
    <property type="entry name" value="NadD/NMNAT"/>
</dbReference>
<evidence type="ECO:0000256" key="8">
    <source>
        <dbReference type="ARBA" id="ARBA00022840"/>
    </source>
</evidence>
<keyword evidence="7 11" id="KW-0547">Nucleotide-binding</keyword>
<dbReference type="EMBL" id="RBZU01000003">
    <property type="protein sequence ID" value="RKP56486.1"/>
    <property type="molecule type" value="Genomic_DNA"/>
</dbReference>
<evidence type="ECO:0000256" key="7">
    <source>
        <dbReference type="ARBA" id="ARBA00022741"/>
    </source>
</evidence>
<dbReference type="Pfam" id="PF01467">
    <property type="entry name" value="CTP_transf_like"/>
    <property type="match status" value="1"/>
</dbReference>
<dbReference type="GO" id="GO:0009435">
    <property type="term" value="P:NAD+ biosynthetic process"/>
    <property type="evidence" value="ECO:0007669"/>
    <property type="project" value="UniProtKB-UniRule"/>
</dbReference>
<evidence type="ECO:0000256" key="4">
    <source>
        <dbReference type="ARBA" id="ARBA00022642"/>
    </source>
</evidence>
<evidence type="ECO:0000256" key="10">
    <source>
        <dbReference type="ARBA" id="ARBA00048721"/>
    </source>
</evidence>
<accession>A0A494Y852</accession>
<dbReference type="UniPathway" id="UPA00253">
    <property type="reaction ID" value="UER00332"/>
</dbReference>
<proteinExistence type="inferred from homology"/>
<evidence type="ECO:0000256" key="6">
    <source>
        <dbReference type="ARBA" id="ARBA00022695"/>
    </source>
</evidence>
<comment type="pathway">
    <text evidence="2 11">Cofactor biosynthesis; NAD(+) biosynthesis; deamido-NAD(+) from nicotinate D-ribonucleotide: step 1/1.</text>
</comment>
<protein>
    <recommendedName>
        <fullName evidence="11">Probable nicotinate-nucleotide adenylyltransferase</fullName>
        <ecNumber evidence="11">2.7.7.18</ecNumber>
    </recommendedName>
    <alternativeName>
        <fullName evidence="11">Deamido-NAD(+) diphosphorylase</fullName>
    </alternativeName>
    <alternativeName>
        <fullName evidence="11">Deamido-NAD(+) pyrophosphorylase</fullName>
    </alternativeName>
    <alternativeName>
        <fullName evidence="11">Nicotinate mononucleotide adenylyltransferase</fullName>
        <shortName evidence="11">NaMN adenylyltransferase</shortName>
    </alternativeName>
</protein>
<comment type="caution">
    <text evidence="13">The sequence shown here is derived from an EMBL/GenBank/DDBJ whole genome shotgun (WGS) entry which is preliminary data.</text>
</comment>
<evidence type="ECO:0000259" key="12">
    <source>
        <dbReference type="Pfam" id="PF01467"/>
    </source>
</evidence>
<dbReference type="CDD" id="cd02165">
    <property type="entry name" value="NMNAT"/>
    <property type="match status" value="1"/>
</dbReference>
<dbReference type="PANTHER" id="PTHR39321">
    <property type="entry name" value="NICOTINATE-NUCLEOTIDE ADENYLYLTRANSFERASE-RELATED"/>
    <property type="match status" value="1"/>
</dbReference>
<dbReference type="HAMAP" id="MF_00244">
    <property type="entry name" value="NaMN_adenylyltr"/>
    <property type="match status" value="1"/>
</dbReference>
<evidence type="ECO:0000256" key="1">
    <source>
        <dbReference type="ARBA" id="ARBA00002324"/>
    </source>
</evidence>
<evidence type="ECO:0000256" key="9">
    <source>
        <dbReference type="ARBA" id="ARBA00023027"/>
    </source>
</evidence>
<dbReference type="InterPro" id="IPR014729">
    <property type="entry name" value="Rossmann-like_a/b/a_fold"/>
</dbReference>
<sequence>MGLIVQGNHGARTRIGILGGTFDPIHDGHLALARRFAGLLALDELVLLPAGQPYQKAGVSSAAHRLAMTRLAAEQLTLPGTRVRVATDEIDRDRPTYTVDTLALWRERIGASPSLCYLIGGDQLVRLDTWHEWRQLFDHAHLCAESRPGFAVRDIESDTLRAEIGRRLAPADVLAQSPRGHILIDEALALDISATEIREHLRSRLAAQDPTSEHVPANVWHYIRQHHLYQS</sequence>
<dbReference type="NCBIfam" id="NF005410">
    <property type="entry name" value="PRK06973.1"/>
    <property type="match status" value="1"/>
</dbReference>
<keyword evidence="6 11" id="KW-0548">Nucleotidyltransferase</keyword>
<evidence type="ECO:0000313" key="14">
    <source>
        <dbReference type="Proteomes" id="UP000270342"/>
    </source>
</evidence>
<keyword evidence="8 11" id="KW-0067">ATP-binding</keyword>
<name>A0A494Y852_9BURK</name>
<dbReference type="GO" id="GO:0004515">
    <property type="term" value="F:nicotinate-nucleotide adenylyltransferase activity"/>
    <property type="evidence" value="ECO:0007669"/>
    <property type="project" value="UniProtKB-UniRule"/>
</dbReference>
<dbReference type="GO" id="GO:0005524">
    <property type="term" value="F:ATP binding"/>
    <property type="evidence" value="ECO:0007669"/>
    <property type="project" value="UniProtKB-KW"/>
</dbReference>
<keyword evidence="14" id="KW-1185">Reference proteome</keyword>
<dbReference type="NCBIfam" id="TIGR00125">
    <property type="entry name" value="cyt_tran_rel"/>
    <property type="match status" value="1"/>
</dbReference>
<dbReference type="AlphaFoldDB" id="A0A494Y852"/>
<comment type="catalytic activity">
    <reaction evidence="10 11">
        <text>nicotinate beta-D-ribonucleotide + ATP + H(+) = deamido-NAD(+) + diphosphate</text>
        <dbReference type="Rhea" id="RHEA:22860"/>
        <dbReference type="ChEBI" id="CHEBI:15378"/>
        <dbReference type="ChEBI" id="CHEBI:30616"/>
        <dbReference type="ChEBI" id="CHEBI:33019"/>
        <dbReference type="ChEBI" id="CHEBI:57502"/>
        <dbReference type="ChEBI" id="CHEBI:58437"/>
        <dbReference type="EC" id="2.7.7.18"/>
    </reaction>
</comment>
<comment type="function">
    <text evidence="1 11">Catalyzes the reversible adenylation of nicotinate mononucleotide (NaMN) to nicotinic acid adenine dinucleotide (NaAD).</text>
</comment>
<dbReference type="NCBIfam" id="TIGR00482">
    <property type="entry name" value="nicotinate (nicotinamide) nucleotide adenylyltransferase"/>
    <property type="match status" value="1"/>
</dbReference>
<dbReference type="NCBIfam" id="NF000840">
    <property type="entry name" value="PRK00071.1-3"/>
    <property type="match status" value="1"/>
</dbReference>
<dbReference type="Proteomes" id="UP000270342">
    <property type="component" value="Unassembled WGS sequence"/>
</dbReference>
<keyword evidence="4 11" id="KW-0662">Pyridine nucleotide biosynthesis</keyword>
<evidence type="ECO:0000313" key="13">
    <source>
        <dbReference type="EMBL" id="RKP56486.1"/>
    </source>
</evidence>
<dbReference type="Gene3D" id="3.40.50.620">
    <property type="entry name" value="HUPs"/>
    <property type="match status" value="1"/>
</dbReference>
<evidence type="ECO:0000256" key="3">
    <source>
        <dbReference type="ARBA" id="ARBA00009014"/>
    </source>
</evidence>
<evidence type="ECO:0000256" key="11">
    <source>
        <dbReference type="HAMAP-Rule" id="MF_00244"/>
    </source>
</evidence>
<gene>
    <name evidence="11" type="primary">nadD</name>
    <name evidence="13" type="ORF">D7S86_08885</name>
</gene>
<organism evidence="13 14">
    <name type="scientific">Pararobbsia silviterrae</name>
    <dbReference type="NCBI Taxonomy" id="1792498"/>
    <lineage>
        <taxon>Bacteria</taxon>
        <taxon>Pseudomonadati</taxon>
        <taxon>Pseudomonadota</taxon>
        <taxon>Betaproteobacteria</taxon>
        <taxon>Burkholderiales</taxon>
        <taxon>Burkholderiaceae</taxon>
        <taxon>Pararobbsia</taxon>
    </lineage>
</organism>
<comment type="similarity">
    <text evidence="3 11">Belongs to the NadD family.</text>
</comment>
<dbReference type="InterPro" id="IPR004821">
    <property type="entry name" value="Cyt_trans-like"/>
</dbReference>
<keyword evidence="9 11" id="KW-0520">NAD</keyword>
<dbReference type="OrthoDB" id="5295945at2"/>
<evidence type="ECO:0000256" key="2">
    <source>
        <dbReference type="ARBA" id="ARBA00005019"/>
    </source>
</evidence>